<reference evidence="1 2" key="1">
    <citation type="submission" date="2019-05" db="EMBL/GenBank/DDBJ databases">
        <title>Comparative genomics and metabolomics analyses of clavulanic acid producing Streptomyces species provides insight into specialized metabolism and evolution of beta-lactam biosynthetic gene clusters.</title>
        <authorList>
            <person name="Moore M.A."/>
            <person name="Cruz-Morales P."/>
            <person name="Barona Gomez F."/>
            <person name="Kapil T."/>
        </authorList>
    </citation>
    <scope>NUCLEOTIDE SEQUENCE [LARGE SCALE GENOMIC DNA]</scope>
    <source>
        <strain evidence="1 2">NRRL 5741</strain>
    </source>
</reference>
<comment type="caution">
    <text evidence="1">The sequence shown here is derived from an EMBL/GenBank/DDBJ whole genome shotgun (WGS) entry which is preliminary data.</text>
</comment>
<organism evidence="1 2">
    <name type="scientific">Streptomyces jumonjinensis</name>
    <dbReference type="NCBI Taxonomy" id="1945"/>
    <lineage>
        <taxon>Bacteria</taxon>
        <taxon>Bacillati</taxon>
        <taxon>Actinomycetota</taxon>
        <taxon>Actinomycetes</taxon>
        <taxon>Kitasatosporales</taxon>
        <taxon>Streptomycetaceae</taxon>
        <taxon>Streptomyces</taxon>
    </lineage>
</organism>
<name>A0A646KS86_STRJU</name>
<dbReference type="RefSeq" id="WP_153526324.1">
    <property type="nucleotide sequence ID" value="NZ_JBEPDZ010000002.1"/>
</dbReference>
<evidence type="ECO:0000313" key="1">
    <source>
        <dbReference type="EMBL" id="MQT05085.1"/>
    </source>
</evidence>
<gene>
    <name evidence="1" type="ORF">FF041_34610</name>
</gene>
<protein>
    <submittedName>
        <fullName evidence="1">Uncharacterized protein</fullName>
    </submittedName>
</protein>
<accession>A0A646KS86</accession>
<proteinExistence type="predicted"/>
<sequence>MDPTGSIVRRFPLVPRQRPACRPLDQRVEDICQQARTADNSNDLAAASAVFNLAALLASDCGLPDLARKWCHQQTSMYLRARPLGAQAARLALEPIINLARLHIRDAEGERAYRLMEALYSAVATRTDTVLDGIEVPGGSLISDPEAHAEVSRWLWATLLATGARALAVSGRWSEAAARLREHKGIGRRMFDGRQVAVIAKASEGDANDALALLDSTEPGETWENTVTACLTLLYRRDSRTASTLFDQYRRLDATASGLVVFRTQLGISVMDALGGIEHPHGRDIALSLIAEITANHDGYAARGLLAHHGITRLMSGIERRALRSTVDRCALARRSLPSVLRRDLDSALRSSAAVITRVLVSG</sequence>
<dbReference type="OrthoDB" id="3504852at2"/>
<evidence type="ECO:0000313" key="2">
    <source>
        <dbReference type="Proteomes" id="UP000419138"/>
    </source>
</evidence>
<dbReference type="AlphaFoldDB" id="A0A646KS86"/>
<keyword evidence="2" id="KW-1185">Reference proteome</keyword>
<dbReference type="EMBL" id="VCLA01000197">
    <property type="protein sequence ID" value="MQT05085.1"/>
    <property type="molecule type" value="Genomic_DNA"/>
</dbReference>
<dbReference type="Proteomes" id="UP000419138">
    <property type="component" value="Unassembled WGS sequence"/>
</dbReference>